<comment type="caution">
    <text evidence="5">The sequence shown here is derived from an EMBL/GenBank/DDBJ whole genome shotgun (WGS) entry which is preliminary data.</text>
</comment>
<gene>
    <name evidence="5" type="ORF">ACFPZ3_23780</name>
</gene>
<proteinExistence type="inferred from homology"/>
<dbReference type="Gene3D" id="3.40.47.10">
    <property type="match status" value="1"/>
</dbReference>
<evidence type="ECO:0000256" key="3">
    <source>
        <dbReference type="RuleBase" id="RU003694"/>
    </source>
</evidence>
<evidence type="ECO:0000256" key="2">
    <source>
        <dbReference type="ARBA" id="ARBA00022679"/>
    </source>
</evidence>
<dbReference type="SUPFAM" id="SSF53901">
    <property type="entry name" value="Thiolase-like"/>
    <property type="match status" value="2"/>
</dbReference>
<dbReference type="RefSeq" id="WP_379516409.1">
    <property type="nucleotide sequence ID" value="NZ_JBHSPA010000027.1"/>
</dbReference>
<evidence type="ECO:0000259" key="4">
    <source>
        <dbReference type="PROSITE" id="PS52004"/>
    </source>
</evidence>
<sequence length="416" mass="43080">MNTRVAVTGLGAVTPVGNDVATTWTSLVEGRSGVGPITTFDAGTFPVRIAAQVKDFDLGPYAPDSHFARHLSRAAGFGFAAADQAIRQAGALDVYAPEERGIAMGASAGRPEEQELLQVMTAYQRGHEVIPQAPTSLLRRQQNVASAAIAHRWRLLGPMIGVSTACSASTHAIGEAYRQIQEGDARLMVAGGYDSLTTWLDVLGFTLLGALAAGYDDEPARASRPFDRDRSGFVLGEGAVALVLEDLQGARARGATVLAELVGYGSSLNAYRITDAPPDGSGPILSMASALADAGLGPSDIDCVVAHGTSTPGNDVCETVAIKEVLGPDAYRVVVSSPKSMAGHLTAASGALNALVGVLAIRTGTVPPTINLHNPDPKLDLDYVPGTARRTPVRAVVANAFAFGGTNGTLVLRETT</sequence>
<dbReference type="PANTHER" id="PTHR11712:SF336">
    <property type="entry name" value="3-OXOACYL-[ACYL-CARRIER-PROTEIN] SYNTHASE, MITOCHONDRIAL"/>
    <property type="match status" value="1"/>
</dbReference>
<keyword evidence="6" id="KW-1185">Reference proteome</keyword>
<dbReference type="PANTHER" id="PTHR11712">
    <property type="entry name" value="POLYKETIDE SYNTHASE-RELATED"/>
    <property type="match status" value="1"/>
</dbReference>
<evidence type="ECO:0000256" key="1">
    <source>
        <dbReference type="ARBA" id="ARBA00008467"/>
    </source>
</evidence>
<dbReference type="InterPro" id="IPR016039">
    <property type="entry name" value="Thiolase-like"/>
</dbReference>
<reference evidence="6" key="1">
    <citation type="journal article" date="2019" name="Int. J. Syst. Evol. Microbiol.">
        <title>The Global Catalogue of Microorganisms (GCM) 10K type strain sequencing project: providing services to taxonomists for standard genome sequencing and annotation.</title>
        <authorList>
            <consortium name="The Broad Institute Genomics Platform"/>
            <consortium name="The Broad Institute Genome Sequencing Center for Infectious Disease"/>
            <person name="Wu L."/>
            <person name="Ma J."/>
        </authorList>
    </citation>
    <scope>NUCLEOTIDE SEQUENCE [LARGE SCALE GENOMIC DNA]</scope>
    <source>
        <strain evidence="6">CCUG 53903</strain>
    </source>
</reference>
<dbReference type="InterPro" id="IPR014030">
    <property type="entry name" value="Ketoacyl_synth_N"/>
</dbReference>
<organism evidence="5 6">
    <name type="scientific">Nonomuraea insulae</name>
    <dbReference type="NCBI Taxonomy" id="1616787"/>
    <lineage>
        <taxon>Bacteria</taxon>
        <taxon>Bacillati</taxon>
        <taxon>Actinomycetota</taxon>
        <taxon>Actinomycetes</taxon>
        <taxon>Streptosporangiales</taxon>
        <taxon>Streptosporangiaceae</taxon>
        <taxon>Nonomuraea</taxon>
    </lineage>
</organism>
<protein>
    <submittedName>
        <fullName evidence="5">Beta-ketoacyl-[acyl-carrier-protein] synthase family protein</fullName>
    </submittedName>
</protein>
<dbReference type="InterPro" id="IPR018201">
    <property type="entry name" value="Ketoacyl_synth_AS"/>
</dbReference>
<dbReference type="Pfam" id="PF00109">
    <property type="entry name" value="ketoacyl-synt"/>
    <property type="match status" value="1"/>
</dbReference>
<keyword evidence="2 3" id="KW-0808">Transferase</keyword>
<dbReference type="InterPro" id="IPR000794">
    <property type="entry name" value="Beta-ketoacyl_synthase"/>
</dbReference>
<evidence type="ECO:0000313" key="5">
    <source>
        <dbReference type="EMBL" id="MFC5826903.1"/>
    </source>
</evidence>
<name>A0ABW1CML2_9ACTN</name>
<dbReference type="InterPro" id="IPR014031">
    <property type="entry name" value="Ketoacyl_synth_C"/>
</dbReference>
<dbReference type="EMBL" id="JBHSPA010000027">
    <property type="protein sequence ID" value="MFC5826903.1"/>
    <property type="molecule type" value="Genomic_DNA"/>
</dbReference>
<evidence type="ECO:0000313" key="6">
    <source>
        <dbReference type="Proteomes" id="UP001596058"/>
    </source>
</evidence>
<dbReference type="Pfam" id="PF02801">
    <property type="entry name" value="Ketoacyl-synt_C"/>
    <property type="match status" value="1"/>
</dbReference>
<dbReference type="CDD" id="cd00834">
    <property type="entry name" value="KAS_I_II"/>
    <property type="match status" value="1"/>
</dbReference>
<dbReference type="SMART" id="SM00825">
    <property type="entry name" value="PKS_KS"/>
    <property type="match status" value="1"/>
</dbReference>
<dbReference type="Proteomes" id="UP001596058">
    <property type="component" value="Unassembled WGS sequence"/>
</dbReference>
<dbReference type="PROSITE" id="PS00606">
    <property type="entry name" value="KS3_1"/>
    <property type="match status" value="1"/>
</dbReference>
<dbReference type="PROSITE" id="PS52004">
    <property type="entry name" value="KS3_2"/>
    <property type="match status" value="1"/>
</dbReference>
<feature type="domain" description="Ketosynthase family 3 (KS3)" evidence="4">
    <location>
        <begin position="2"/>
        <end position="414"/>
    </location>
</feature>
<accession>A0ABW1CML2</accession>
<comment type="similarity">
    <text evidence="1 3">Belongs to the thiolase-like superfamily. Beta-ketoacyl-ACP synthases family.</text>
</comment>
<dbReference type="NCBIfam" id="NF005589">
    <property type="entry name" value="PRK07314.1"/>
    <property type="match status" value="1"/>
</dbReference>
<dbReference type="InterPro" id="IPR020841">
    <property type="entry name" value="PKS_Beta-ketoAc_synthase_dom"/>
</dbReference>